<accession>A0A1R1LPT7</accession>
<name>A0A1R1LPT7_9MICC</name>
<organism evidence="1 2">
    <name type="scientific">Tersicoccus phoenicis</name>
    <dbReference type="NCBI Taxonomy" id="554083"/>
    <lineage>
        <taxon>Bacteria</taxon>
        <taxon>Bacillati</taxon>
        <taxon>Actinomycetota</taxon>
        <taxon>Actinomycetes</taxon>
        <taxon>Micrococcales</taxon>
        <taxon>Micrococcaceae</taxon>
        <taxon>Tersicoccus</taxon>
    </lineage>
</organism>
<dbReference type="EMBL" id="MRDE01000004">
    <property type="protein sequence ID" value="OMH29534.1"/>
    <property type="molecule type" value="Genomic_DNA"/>
</dbReference>
<comment type="caution">
    <text evidence="1">The sequence shown here is derived from an EMBL/GenBank/DDBJ whole genome shotgun (WGS) entry which is preliminary data.</text>
</comment>
<reference evidence="1 2" key="1">
    <citation type="submission" date="2016-12" db="EMBL/GenBank/DDBJ databases">
        <title>Draft genome of Tersicoccus phoenicis 1P05MA.</title>
        <authorList>
            <person name="Nakajima Y."/>
            <person name="Yoshizawa S."/>
            <person name="Nakamura K."/>
            <person name="Ogura Y."/>
            <person name="Hayashi T."/>
            <person name="Kogure K."/>
        </authorList>
    </citation>
    <scope>NUCLEOTIDE SEQUENCE [LARGE SCALE GENOMIC DNA]</scope>
    <source>
        <strain evidence="1 2">1p05MA</strain>
    </source>
</reference>
<gene>
    <name evidence="1" type="ORF">BKD30_00295</name>
</gene>
<evidence type="ECO:0000313" key="2">
    <source>
        <dbReference type="Proteomes" id="UP000187085"/>
    </source>
</evidence>
<dbReference type="OrthoDB" id="9796999at2"/>
<sequence>MATVDAPRLRFTTPAAWRAWVDEHQDDDAGVWLVFAKKGAVKKDPSVLTITYAEALEVALQYGWIDGQARGLDETYYLQRFTPRRSRSMWSVRNRTAVEAMIGAGTMTPRGLAEVERARADGRWDAAYAGPKVAQPHPDFLAALAANPEAAAFYATLSSQNRYALYFRIQNAKREATRARRIKQFVAMLARGETLY</sequence>
<evidence type="ECO:0000313" key="1">
    <source>
        <dbReference type="EMBL" id="OMH29534.1"/>
    </source>
</evidence>
<dbReference type="AlphaFoldDB" id="A0A1R1LPT7"/>
<keyword evidence="2" id="KW-1185">Reference proteome</keyword>
<dbReference type="Pfam" id="PF13376">
    <property type="entry name" value="OmdA"/>
    <property type="match status" value="1"/>
</dbReference>
<dbReference type="RefSeq" id="WP_076700418.1">
    <property type="nucleotide sequence ID" value="NZ_MRDE01000004.1"/>
</dbReference>
<dbReference type="Proteomes" id="UP000187085">
    <property type="component" value="Unassembled WGS sequence"/>
</dbReference>
<protein>
    <submittedName>
        <fullName evidence="1">Bacteriocin-protection protein</fullName>
    </submittedName>
</protein>
<proteinExistence type="predicted"/>